<evidence type="ECO:0000256" key="8">
    <source>
        <dbReference type="SAM" id="Phobius"/>
    </source>
</evidence>
<evidence type="ECO:0000256" key="2">
    <source>
        <dbReference type="ARBA" id="ARBA00007098"/>
    </source>
</evidence>
<accession>A0A097F754</accession>
<dbReference type="VEuPathDB" id="PlasmoDB:PGAL8A_00360900"/>
<evidence type="ECO:0000256" key="4">
    <source>
        <dbReference type="ARBA" id="ARBA00022729"/>
    </source>
</evidence>
<dbReference type="Proteomes" id="UP000220797">
    <property type="component" value="Unassembled WGS sequence"/>
</dbReference>
<dbReference type="OrthoDB" id="345315at2759"/>
<comment type="similarity">
    <text evidence="2">Belongs to the apicomplexan parasites AMA1 family.</text>
</comment>
<gene>
    <name evidence="9" type="primary">ama-1</name>
    <name evidence="10" type="synonym">AMA1</name>
    <name evidence="10" type="ORF">PGAL8A_00360900</name>
</gene>
<dbReference type="InterPro" id="IPR003298">
    <property type="entry name" value="Apmem_Ag1"/>
</dbReference>
<keyword evidence="7" id="KW-0325">Glycoprotein</keyword>
<evidence type="ECO:0000313" key="10">
    <source>
        <dbReference type="EMBL" id="CRG96385.1"/>
    </source>
</evidence>
<evidence type="ECO:0000256" key="3">
    <source>
        <dbReference type="ARBA" id="ARBA00022692"/>
    </source>
</evidence>
<dbReference type="SUPFAM" id="SSF82910">
    <property type="entry name" value="Apical membrane antigen 1"/>
    <property type="match status" value="1"/>
</dbReference>
<dbReference type="GO" id="GO:0016020">
    <property type="term" value="C:membrane"/>
    <property type="evidence" value="ECO:0007669"/>
    <property type="project" value="UniProtKB-SubCell"/>
</dbReference>
<name>A0A097F754_PLAGA</name>
<feature type="transmembrane region" description="Helical" evidence="8">
    <location>
        <begin position="479"/>
        <end position="501"/>
    </location>
</feature>
<dbReference type="EMBL" id="KJ722597">
    <property type="protein sequence ID" value="AIT18314.1"/>
    <property type="molecule type" value="mRNA"/>
</dbReference>
<dbReference type="Gene3D" id="3.50.4.10">
    <property type="entry name" value="Hepatocyte Growth Factor"/>
    <property type="match status" value="2"/>
</dbReference>
<dbReference type="InterPro" id="IPR024056">
    <property type="entry name" value="Apmem_Ag1_dom_sf"/>
</dbReference>
<comment type="subcellular location">
    <subcellularLocation>
        <location evidence="1">Membrane</location>
        <topology evidence="1">Single-pass type I membrane protein</topology>
    </subcellularLocation>
</comment>
<evidence type="ECO:0000256" key="6">
    <source>
        <dbReference type="ARBA" id="ARBA00023136"/>
    </source>
</evidence>
<keyword evidence="4" id="KW-0732">Signal</keyword>
<reference evidence="10 11" key="2">
    <citation type="submission" date="2015-04" db="EMBL/GenBank/DDBJ databases">
        <authorList>
            <consortium name="Pathogen Informatics"/>
        </authorList>
    </citation>
    <scope>NUCLEOTIDE SEQUENCE [LARGE SCALE GENOMIC DNA]</scope>
    <source>
        <strain evidence="10 11">8A</strain>
    </source>
</reference>
<evidence type="ECO:0000256" key="7">
    <source>
        <dbReference type="ARBA" id="ARBA00023180"/>
    </source>
</evidence>
<reference evidence="9" key="1">
    <citation type="journal article" date="2014" name="Malar. J.">
        <title>Transcriptome sequencing and analysis of Plasmodium gallinaceum reveals polymorphisms and selection on the apical membrane antigen-1.</title>
        <authorList>
            <person name="Lauron E.J."/>
            <person name="Oakgrove K.S."/>
            <person name="Tell L.A."/>
            <person name="Biskar K."/>
            <person name="Roy S.W."/>
            <person name="Sehgal R.N."/>
        </authorList>
    </citation>
    <scope>NUCLEOTIDE SEQUENCE</scope>
</reference>
<evidence type="ECO:0000313" key="9">
    <source>
        <dbReference type="EMBL" id="AIT18314.1"/>
    </source>
</evidence>
<evidence type="ECO:0000313" key="11">
    <source>
        <dbReference type="Proteomes" id="UP000220797"/>
    </source>
</evidence>
<keyword evidence="11" id="KW-1185">Reference proteome</keyword>
<dbReference type="EMBL" id="CVMV01000059">
    <property type="protein sequence ID" value="CRG96385.1"/>
    <property type="molecule type" value="Genomic_DNA"/>
</dbReference>
<keyword evidence="6 8" id="KW-0472">Membrane</keyword>
<evidence type="ECO:0000256" key="5">
    <source>
        <dbReference type="ARBA" id="ARBA00022989"/>
    </source>
</evidence>
<sequence>MKKLYYILILSAQHFISLSKCWKTIKNEKTSSNNSLDNGTVVERSKNVENPWKNFMKKFDIEKNHGSGVRVDLGEDAEVKHKTYRLPAGQCPVFGKGITIVNSTKSFLDPVATGENKIKSGGFAFPEATEKISPLSIDVLRSQYKDVQELRGLNDISLCAKHASSFRLSSDANSEYRHSAVYDTNNNMCYILYISAQENMGPRYCDKNASNEDTMFCFKPEKSEKFQSLAYLSKNLRNDWEEYCPHKNLGDSKFGLWVDGNCEEIPTTVSFEAESLLECNQIVFEASPSDQPKIYEEELSDYEKLIKGAKDNNAEMIGNVFFPKGAFKTDKYKSKGVGFNWGNYNKETKECQIFNVKPTCLINHKNFIATTALSHPTEVENTFPCDIYKKAIEKEVKQQAKHMELHTNERIIFPRIFISDDIENLNCPCNPEEVSNTTCRYFVCKCIERMEEITENNVVKTKDEYLEKSSIEGDGNKKMIVIIAIIVGIGLLAAAFFIYFFRKKKSDEKYERMEQADTYGKSNSRKDELLDPEASFWGEEKRGSHTTPVLMEKPYY</sequence>
<dbReference type="Pfam" id="PF02430">
    <property type="entry name" value="AMA-1"/>
    <property type="match status" value="1"/>
</dbReference>
<protein>
    <submittedName>
        <fullName evidence="9 10">Apical membrane antigen 1</fullName>
    </submittedName>
</protein>
<dbReference type="Gene3D" id="4.10.1010.10">
    <property type="entry name" value="Apical membrane antigen 1"/>
    <property type="match status" value="1"/>
</dbReference>
<keyword evidence="5 8" id="KW-1133">Transmembrane helix</keyword>
<organism evidence="9">
    <name type="scientific">Plasmodium gallinaceum</name>
    <dbReference type="NCBI Taxonomy" id="5849"/>
    <lineage>
        <taxon>Eukaryota</taxon>
        <taxon>Sar</taxon>
        <taxon>Alveolata</taxon>
        <taxon>Apicomplexa</taxon>
        <taxon>Aconoidasida</taxon>
        <taxon>Haemosporida</taxon>
        <taxon>Plasmodiidae</taxon>
        <taxon>Plasmodium</taxon>
        <taxon>Plasmodium (Haemamoeba)</taxon>
    </lineage>
</organism>
<proteinExistence type="evidence at transcript level"/>
<dbReference type="Gene3D" id="6.10.250.430">
    <property type="match status" value="1"/>
</dbReference>
<dbReference type="OMA" id="KDEMLDP"/>
<dbReference type="SMART" id="SM00815">
    <property type="entry name" value="AMA-1"/>
    <property type="match status" value="1"/>
</dbReference>
<evidence type="ECO:0000256" key="1">
    <source>
        <dbReference type="ARBA" id="ARBA00004479"/>
    </source>
</evidence>
<keyword evidence="3 8" id="KW-0812">Transmembrane</keyword>
<dbReference type="PRINTS" id="PR01361">
    <property type="entry name" value="MEROZOITESA"/>
</dbReference>
<dbReference type="AlphaFoldDB" id="A0A097F754"/>